<dbReference type="Pfam" id="PF00059">
    <property type="entry name" value="Lectin_C"/>
    <property type="match status" value="1"/>
</dbReference>
<sequence>MREGEEADPSEQPLNDHRDLKSRGKPDDPANGNFRKAAVSEDRAVFIAVVVVLVVIIIALTAALGVGKSKQPPPCPAAACWCPDGWFRNRGKYYYFSKAKGNWTYSQSVCSSHAASLAAIESLQELGSLLPYKGKLDHWIGLWKDTSQVWKWANGTEFDHRFQIEGDANCTYLDEELTVISSICSASRKWICSKSGTPTKEEEHVVGGDS</sequence>
<dbReference type="CDD" id="cd03593">
    <property type="entry name" value="CLECT_NK_receptors_like"/>
    <property type="match status" value="1"/>
</dbReference>
<dbReference type="GO" id="GO:0005886">
    <property type="term" value="C:plasma membrane"/>
    <property type="evidence" value="ECO:0007669"/>
    <property type="project" value="UniProtKB-SubCell"/>
</dbReference>
<dbReference type="SMART" id="SM00034">
    <property type="entry name" value="CLECT"/>
    <property type="match status" value="1"/>
</dbReference>
<feature type="compositionally biased region" description="Basic and acidic residues" evidence="3">
    <location>
        <begin position="14"/>
        <end position="28"/>
    </location>
</feature>
<evidence type="ECO:0000313" key="6">
    <source>
        <dbReference type="EMBL" id="TFJ96756.1"/>
    </source>
</evidence>
<dbReference type="InterPro" id="IPR050828">
    <property type="entry name" value="C-type_lectin/matrix_domain"/>
</dbReference>
<reference evidence="6 7" key="2">
    <citation type="submission" date="2019-04" db="EMBL/GenBank/DDBJ databases">
        <title>The genome sequence of big-headed turtle.</title>
        <authorList>
            <person name="Gong S."/>
        </authorList>
    </citation>
    <scope>NUCLEOTIDE SEQUENCE [LARGE SCALE GENOMIC DNA]</scope>
    <source>
        <strain evidence="6">DO16091913</strain>
        <tissue evidence="6">Muscle</tissue>
    </source>
</reference>
<keyword evidence="4" id="KW-1133">Transmembrane helix</keyword>
<comment type="caution">
    <text evidence="6">The sequence shown here is derived from an EMBL/GenBank/DDBJ whole genome shotgun (WGS) entry which is preliminary data.</text>
</comment>
<dbReference type="AlphaFoldDB" id="A0A4D9DHB3"/>
<dbReference type="PANTHER" id="PTHR45710">
    <property type="entry name" value="C-TYPE LECTIN DOMAIN-CONTAINING PROTEIN 180"/>
    <property type="match status" value="1"/>
</dbReference>
<dbReference type="SUPFAM" id="SSF56436">
    <property type="entry name" value="C-type lectin-like"/>
    <property type="match status" value="1"/>
</dbReference>
<dbReference type="EMBL" id="QXTE01000592">
    <property type="protein sequence ID" value="TFJ96756.1"/>
    <property type="molecule type" value="Genomic_DNA"/>
</dbReference>
<protein>
    <submittedName>
        <fullName evidence="6">G-protein coupled receptor 161</fullName>
    </submittedName>
</protein>
<dbReference type="Gene3D" id="3.10.100.10">
    <property type="entry name" value="Mannose-Binding Protein A, subunit A"/>
    <property type="match status" value="1"/>
</dbReference>
<dbReference type="PROSITE" id="PS50041">
    <property type="entry name" value="C_TYPE_LECTIN_2"/>
    <property type="match status" value="1"/>
</dbReference>
<evidence type="ECO:0000256" key="2">
    <source>
        <dbReference type="ARBA" id="ARBA00022734"/>
    </source>
</evidence>
<evidence type="ECO:0000259" key="5">
    <source>
        <dbReference type="PROSITE" id="PS50041"/>
    </source>
</evidence>
<gene>
    <name evidence="6" type="ORF">DR999_PMT21443</name>
</gene>
<dbReference type="InterPro" id="IPR016187">
    <property type="entry name" value="CTDL_fold"/>
</dbReference>
<evidence type="ECO:0000256" key="4">
    <source>
        <dbReference type="SAM" id="Phobius"/>
    </source>
</evidence>
<dbReference type="Proteomes" id="UP000297703">
    <property type="component" value="Unassembled WGS sequence"/>
</dbReference>
<dbReference type="PANTHER" id="PTHR45710:SF8">
    <property type="entry name" value="RERATING FAMILY MEMBER 4"/>
    <property type="match status" value="1"/>
</dbReference>
<comment type="subcellular location">
    <subcellularLocation>
        <location evidence="1">Cell membrane</location>
        <topology evidence="1">Single-pass type II membrane protein</topology>
    </subcellularLocation>
</comment>
<evidence type="ECO:0000256" key="3">
    <source>
        <dbReference type="SAM" id="MobiDB-lite"/>
    </source>
</evidence>
<keyword evidence="6" id="KW-0675">Receptor</keyword>
<evidence type="ECO:0000313" key="7">
    <source>
        <dbReference type="Proteomes" id="UP000297703"/>
    </source>
</evidence>
<proteinExistence type="predicted"/>
<feature type="transmembrane region" description="Helical" evidence="4">
    <location>
        <begin position="44"/>
        <end position="66"/>
    </location>
</feature>
<evidence type="ECO:0000256" key="1">
    <source>
        <dbReference type="ARBA" id="ARBA00004401"/>
    </source>
</evidence>
<feature type="region of interest" description="Disordered" evidence="3">
    <location>
        <begin position="1"/>
        <end position="34"/>
    </location>
</feature>
<keyword evidence="4" id="KW-0812">Transmembrane</keyword>
<accession>A0A4D9DHB3</accession>
<dbReference type="InterPro" id="IPR016186">
    <property type="entry name" value="C-type_lectin-like/link_sf"/>
</dbReference>
<dbReference type="GO" id="GO:0030246">
    <property type="term" value="F:carbohydrate binding"/>
    <property type="evidence" value="ECO:0007669"/>
    <property type="project" value="UniProtKB-KW"/>
</dbReference>
<reference evidence="6 7" key="1">
    <citation type="submission" date="2019-04" db="EMBL/GenBank/DDBJ databases">
        <title>Draft genome of the big-headed turtle Platysternon megacephalum.</title>
        <authorList>
            <person name="Gong S."/>
        </authorList>
    </citation>
    <scope>NUCLEOTIDE SEQUENCE [LARGE SCALE GENOMIC DNA]</scope>
    <source>
        <strain evidence="6">DO16091913</strain>
        <tissue evidence="6">Muscle</tissue>
    </source>
</reference>
<keyword evidence="2" id="KW-0430">Lectin</keyword>
<keyword evidence="4" id="KW-0472">Membrane</keyword>
<name>A0A4D9DHB3_9SAUR</name>
<dbReference type="InterPro" id="IPR033992">
    <property type="entry name" value="NKR-like_CTLD"/>
</dbReference>
<dbReference type="OrthoDB" id="9426572at2759"/>
<keyword evidence="7" id="KW-1185">Reference proteome</keyword>
<dbReference type="STRING" id="55544.A0A4D9DHB3"/>
<feature type="domain" description="C-type lectin" evidence="5">
    <location>
        <begin position="89"/>
        <end position="193"/>
    </location>
</feature>
<organism evidence="6 7">
    <name type="scientific">Platysternon megacephalum</name>
    <name type="common">big-headed turtle</name>
    <dbReference type="NCBI Taxonomy" id="55544"/>
    <lineage>
        <taxon>Eukaryota</taxon>
        <taxon>Metazoa</taxon>
        <taxon>Chordata</taxon>
        <taxon>Craniata</taxon>
        <taxon>Vertebrata</taxon>
        <taxon>Euteleostomi</taxon>
        <taxon>Archelosauria</taxon>
        <taxon>Testudinata</taxon>
        <taxon>Testudines</taxon>
        <taxon>Cryptodira</taxon>
        <taxon>Durocryptodira</taxon>
        <taxon>Testudinoidea</taxon>
        <taxon>Platysternidae</taxon>
        <taxon>Platysternon</taxon>
    </lineage>
</organism>
<dbReference type="InterPro" id="IPR001304">
    <property type="entry name" value="C-type_lectin-like"/>
</dbReference>